<dbReference type="AlphaFoldDB" id="A0A0E3Q2A0"/>
<gene>
    <name evidence="3" type="ORF">MSVAZ_0035</name>
</gene>
<evidence type="ECO:0000313" key="3">
    <source>
        <dbReference type="EMBL" id="AKB42304.1"/>
    </source>
</evidence>
<dbReference type="PATRIC" id="fig|1434123.4.peg.4343"/>
<dbReference type="InterPro" id="IPR011761">
    <property type="entry name" value="ATP-grasp"/>
</dbReference>
<dbReference type="KEGG" id="mvc:MSVAZ_0035"/>
<name>A0A0E3Q2A0_9EURY</name>
<geneLocation type="plasmid" evidence="3 4">
    <name>unnamed</name>
</geneLocation>
<proteinExistence type="predicted"/>
<dbReference type="Gene3D" id="3.30.470.20">
    <property type="entry name" value="ATP-grasp fold, B domain"/>
    <property type="match status" value="1"/>
</dbReference>
<sequence length="383" mass="45086">MERDHCALVLGGYVNGYSIIQELHEKRVQDIILFDSSKKLASYSNKIKKFILIDETPESLLKEIRNLHEEYERVIVFPSDDLYLENLHAIYDKISPFCFLPFNHENLKECLDKYVQYSYCEALGVPYPKTMEIQKKEDIENIKKIQFPIIIKPKKREDMKTNVFRNLILTGLKEVEKNRKDLERHLDTGISFLASEIIPGDGSCIYAYVAYRNQDGKILNEWTGKKLSQYPNDFGVFSSASNEAPEEILEQGRILLNGMNIKGIAEPEFKYDQRDKKYKLMEINLRSMMWHRMGNLSGVNLQYSQYLDAIGKKVKSQTQIKDKNIHFVYIKHEISNLAKRKGYYRIFFRNLLQSDKTYLAVYDVKDIRPFLTDCWEIIHQFHT</sequence>
<dbReference type="GeneID" id="24808378"/>
<protein>
    <submittedName>
        <fullName evidence="3">ATP-grasp enzyme-like protein</fullName>
    </submittedName>
</protein>
<dbReference type="Proteomes" id="UP000033096">
    <property type="component" value="Plasmid unnamed"/>
</dbReference>
<keyword evidence="1" id="KW-0067">ATP-binding</keyword>
<feature type="domain" description="ATP-grasp" evidence="2">
    <location>
        <begin position="117"/>
        <end position="312"/>
    </location>
</feature>
<dbReference type="GO" id="GO:0046872">
    <property type="term" value="F:metal ion binding"/>
    <property type="evidence" value="ECO:0007669"/>
    <property type="project" value="InterPro"/>
</dbReference>
<accession>A0A0E3Q2A0</accession>
<dbReference type="Gene3D" id="3.30.1490.20">
    <property type="entry name" value="ATP-grasp fold, A domain"/>
    <property type="match status" value="1"/>
</dbReference>
<evidence type="ECO:0000259" key="2">
    <source>
        <dbReference type="PROSITE" id="PS50975"/>
    </source>
</evidence>
<dbReference type="EMBL" id="CP009519">
    <property type="protein sequence ID" value="AKB42304.1"/>
    <property type="molecule type" value="Genomic_DNA"/>
</dbReference>
<dbReference type="RefSeq" id="WP_048116537.1">
    <property type="nucleotide sequence ID" value="NZ_CP009519.1"/>
</dbReference>
<dbReference type="InterPro" id="IPR013815">
    <property type="entry name" value="ATP_grasp_subdomain_1"/>
</dbReference>
<reference evidence="3 4" key="1">
    <citation type="submission" date="2014-07" db="EMBL/GenBank/DDBJ databases">
        <title>Methanogenic archaea and the global carbon cycle.</title>
        <authorList>
            <person name="Henriksen J.R."/>
            <person name="Luke J."/>
            <person name="Reinhart S."/>
            <person name="Benedict M.N."/>
            <person name="Youngblut N.D."/>
            <person name="Metcalf M.E."/>
            <person name="Whitaker R.J."/>
            <person name="Metcalf W.W."/>
        </authorList>
    </citation>
    <scope>NUCLEOTIDE SEQUENCE [LARGE SCALE GENOMIC DNA]</scope>
    <source>
        <strain evidence="3 4">Z-761</strain>
        <plasmid evidence="3 4">unnamed</plasmid>
    </source>
</reference>
<organism evidence="3 4">
    <name type="scientific">Methanosarcina vacuolata Z-761</name>
    <dbReference type="NCBI Taxonomy" id="1434123"/>
    <lineage>
        <taxon>Archaea</taxon>
        <taxon>Methanobacteriati</taxon>
        <taxon>Methanobacteriota</taxon>
        <taxon>Stenosarchaea group</taxon>
        <taxon>Methanomicrobia</taxon>
        <taxon>Methanosarcinales</taxon>
        <taxon>Methanosarcinaceae</taxon>
        <taxon>Methanosarcina</taxon>
    </lineage>
</organism>
<evidence type="ECO:0000256" key="1">
    <source>
        <dbReference type="PROSITE-ProRule" id="PRU00409"/>
    </source>
</evidence>
<keyword evidence="4" id="KW-1185">Reference proteome</keyword>
<evidence type="ECO:0000313" key="4">
    <source>
        <dbReference type="Proteomes" id="UP000033096"/>
    </source>
</evidence>
<dbReference type="SUPFAM" id="SSF56059">
    <property type="entry name" value="Glutathione synthetase ATP-binding domain-like"/>
    <property type="match status" value="1"/>
</dbReference>
<dbReference type="HOGENOM" id="CLU_054906_0_0_2"/>
<dbReference type="GO" id="GO:0005524">
    <property type="term" value="F:ATP binding"/>
    <property type="evidence" value="ECO:0007669"/>
    <property type="project" value="UniProtKB-UniRule"/>
</dbReference>
<keyword evidence="3" id="KW-0614">Plasmid</keyword>
<keyword evidence="1" id="KW-0547">Nucleotide-binding</keyword>
<dbReference type="PROSITE" id="PS50975">
    <property type="entry name" value="ATP_GRASP"/>
    <property type="match status" value="1"/>
</dbReference>